<gene>
    <name evidence="1" type="ORF">YH66_06315</name>
</gene>
<protein>
    <submittedName>
        <fullName evidence="1">Uncharacterized protein</fullName>
    </submittedName>
</protein>
<dbReference type="EMBL" id="CP011309">
    <property type="protein sequence ID" value="AKF27195.1"/>
    <property type="molecule type" value="Genomic_DNA"/>
</dbReference>
<dbReference type="PATRIC" id="fig|92706.3.peg.1311"/>
<accession>A0A0F6WQA8</accession>
<dbReference type="AlphaFoldDB" id="A0A0F6WQA8"/>
<organism evidence="1 2">
    <name type="scientific">[Brevibacterium] flavum</name>
    <dbReference type="NCBI Taxonomy" id="92706"/>
    <lineage>
        <taxon>Bacteria</taxon>
        <taxon>Bacillati</taxon>
        <taxon>Actinomycetota</taxon>
        <taxon>Actinomycetes</taxon>
        <taxon>Mycobacteriales</taxon>
        <taxon>Corynebacteriaceae</taxon>
        <taxon>Corynebacterium</taxon>
    </lineage>
</organism>
<evidence type="ECO:0000313" key="1">
    <source>
        <dbReference type="EMBL" id="AKF27195.1"/>
    </source>
</evidence>
<reference evidence="1 2" key="1">
    <citation type="submission" date="2015-04" db="EMBL/GenBank/DDBJ databases">
        <title>Complete Genome Sequence of Brevibacterium flavum ATCC 15168.</title>
        <authorList>
            <person name="Ahn J."/>
            <person name="Park G."/>
            <person name="Jeon W."/>
            <person name="Jang Y."/>
            <person name="Jang M."/>
            <person name="Lee H."/>
            <person name="Lee H."/>
        </authorList>
    </citation>
    <scope>NUCLEOTIDE SEQUENCE [LARGE SCALE GENOMIC DNA]</scope>
    <source>
        <strain evidence="1 2">ATCC 15168</strain>
    </source>
</reference>
<dbReference type="Proteomes" id="UP000034037">
    <property type="component" value="Chromosome"/>
</dbReference>
<dbReference type="HOGENOM" id="CLU_2567134_0_0_11"/>
<evidence type="ECO:0000313" key="2">
    <source>
        <dbReference type="Proteomes" id="UP000034037"/>
    </source>
</evidence>
<sequence>MKSFSVKVCFVFNGTDTLASVQFVSLPLFVSILIKIDDVSTIFLKNLMWKLKSAGGGVNKIVCWAGEWAAVYRAFNRGFFE</sequence>
<proteinExistence type="predicted"/>
<name>A0A0F6WQA8_9CORY</name>
<keyword evidence="2" id="KW-1185">Reference proteome</keyword>